<keyword evidence="1" id="KW-0812">Transmembrane</keyword>
<dbReference type="CTD" id="4541"/>
<feature type="transmembrane region" description="Helical" evidence="1">
    <location>
        <begin position="129"/>
        <end position="151"/>
    </location>
</feature>
<feature type="transmembrane region" description="Helical" evidence="1">
    <location>
        <begin position="81"/>
        <end position="100"/>
    </location>
</feature>
<organism evidence="2">
    <name type="scientific">Cichlidarus nyanzae</name>
    <dbReference type="NCBI Taxonomy" id="608002"/>
    <lineage>
        <taxon>Eukaryota</taxon>
        <taxon>Metazoa</taxon>
        <taxon>Spiralia</taxon>
        <taxon>Lophotrochozoa</taxon>
        <taxon>Platyhelminthes</taxon>
        <taxon>Monogenea</taxon>
        <taxon>Monopisthocotylea</taxon>
        <taxon>Gyrodactylidea</taxon>
        <taxon>Gyrodactylidae</taxon>
        <taxon>Cichlidarus</taxon>
    </lineage>
</organism>
<protein>
    <submittedName>
        <fullName evidence="2">NADH dehydrogenase subunit 6</fullName>
    </submittedName>
</protein>
<evidence type="ECO:0000256" key="1">
    <source>
        <dbReference type="SAM" id="Phobius"/>
    </source>
</evidence>
<feature type="transmembrane region" description="Helical" evidence="1">
    <location>
        <begin position="47"/>
        <end position="69"/>
    </location>
</feature>
<keyword evidence="1" id="KW-0472">Membrane</keyword>
<reference evidence="2" key="2">
    <citation type="submission" date="2018-02" db="EMBL/GenBank/DDBJ databases">
        <authorList>
            <person name="Vanhove M.P.M."/>
            <person name="Briscoe A.G."/>
            <person name="Jorissen M.W.P."/>
            <person name="Littlewood D.T.J."/>
            <person name="Huyse T."/>
        </authorList>
    </citation>
    <scope>NUCLEOTIDE SEQUENCE</scope>
</reference>
<name>A0A2Z4GPJ7_9PLAT</name>
<dbReference type="RefSeq" id="YP_009504432.1">
    <property type="nucleotide sequence ID" value="NC_038214.1"/>
</dbReference>
<sequence>MVTLFLFSLFILFSCSYSVFIASGSYCLFLVILSLLSSLIIYSYSLSFWYCIILLLIYIGGVYVLLLFVSLHSYNSFSNSSYINAFLISFIGIFCFFYSYNSFDFDFLSIYDIGYYSDNSYNLVNNLNWVNYLFILIVILLSFNVFGFIFINNNNYYR</sequence>
<reference evidence="2" key="1">
    <citation type="journal article" date="2018" name="BMC Genomics">
        <title>The first next-generation sequencing approach to the mitochondrial phylogeny of African monogenean parasites (Platyhelminthes: Gyrodactylidae and Dactylogyridae).</title>
        <authorList>
            <person name="Vanhove M.P.M."/>
            <person name="Briscoe A.G."/>
            <person name="Jorissen M.W.P."/>
            <person name="Littlewood D.T.J."/>
            <person name="Huyse T."/>
        </authorList>
    </citation>
    <scope>NUCLEOTIDE SEQUENCE</scope>
</reference>
<dbReference type="GeneID" id="37543588"/>
<keyword evidence="2" id="KW-0496">Mitochondrion</keyword>
<gene>
    <name evidence="2" type="primary">ND6</name>
</gene>
<keyword evidence="1" id="KW-1133">Transmembrane helix</keyword>
<evidence type="ECO:0000313" key="2">
    <source>
        <dbReference type="EMBL" id="AWW03133.1"/>
    </source>
</evidence>
<dbReference type="EMBL" id="MG970256">
    <property type="protein sequence ID" value="AWW03133.1"/>
    <property type="molecule type" value="Genomic_DNA"/>
</dbReference>
<geneLocation type="mitochondrion" evidence="2"/>
<proteinExistence type="predicted"/>
<dbReference type="AlphaFoldDB" id="A0A2Z4GPJ7"/>
<accession>A0A2Z4GPJ7</accession>